<dbReference type="GO" id="GO:0042721">
    <property type="term" value="C:TIM22 mitochondrial import inner membrane insertion complex"/>
    <property type="evidence" value="ECO:0007669"/>
    <property type="project" value="EnsemblFungi"/>
</dbReference>
<evidence type="ECO:0000256" key="6">
    <source>
        <dbReference type="ARBA" id="ARBA00022833"/>
    </source>
</evidence>
<keyword evidence="3 12" id="KW-0813">Transport</keyword>
<evidence type="ECO:0000256" key="5">
    <source>
        <dbReference type="ARBA" id="ARBA00022792"/>
    </source>
</evidence>
<dbReference type="STRING" id="1283841.A0A084QIV2"/>
<evidence type="ECO:0000256" key="4">
    <source>
        <dbReference type="ARBA" id="ARBA00022723"/>
    </source>
</evidence>
<comment type="function">
    <text evidence="12">Mitochondrial intermembrane chaperone that participates in the import and insertion of some multi-pass transmembrane proteins into the mitochondrial inner membrane. Also required for the transfer of beta-barrel precursors from the TOM complex to the sorting and assembly machinery (SAM complex) of the outer membrane. Acts as a chaperone-like protein that protects the hydrophobic precursors from aggregation and guide them through the mitochondrial intermembrane space.</text>
</comment>
<comment type="domain">
    <text evidence="12">The twin CX3C motif contains 4 conserved Cys residues that form 2 disulfide bonds in the mitochondrial intermembrane space.</text>
</comment>
<evidence type="ECO:0000256" key="3">
    <source>
        <dbReference type="ARBA" id="ARBA00022448"/>
    </source>
</evidence>
<keyword evidence="6" id="KW-0862">Zinc</keyword>
<evidence type="ECO:0000256" key="2">
    <source>
        <dbReference type="ARBA" id="ARBA00006720"/>
    </source>
</evidence>
<dbReference type="AlphaFoldDB" id="A0A084QIV2"/>
<proteinExistence type="inferred from homology"/>
<dbReference type="GO" id="GO:0051082">
    <property type="term" value="F:unfolded protein binding"/>
    <property type="evidence" value="ECO:0007669"/>
    <property type="project" value="EnsemblFungi"/>
</dbReference>
<evidence type="ECO:0000256" key="10">
    <source>
        <dbReference type="ARBA" id="ARBA00023157"/>
    </source>
</evidence>
<keyword evidence="9 12" id="KW-0496">Mitochondrion</keyword>
<dbReference type="GO" id="GO:0140318">
    <property type="term" value="F:protein transporter activity"/>
    <property type="evidence" value="ECO:0007669"/>
    <property type="project" value="EnsemblFungi"/>
</dbReference>
<dbReference type="GO" id="GO:0046872">
    <property type="term" value="F:metal ion binding"/>
    <property type="evidence" value="ECO:0007669"/>
    <property type="project" value="UniProtKB-KW"/>
</dbReference>
<dbReference type="OrthoDB" id="274922at2759"/>
<keyword evidence="10 12" id="KW-1015">Disulfide bond</keyword>
<keyword evidence="8 12" id="KW-0811">Translocation</keyword>
<evidence type="ECO:0000256" key="9">
    <source>
        <dbReference type="ARBA" id="ARBA00023128"/>
    </source>
</evidence>
<keyword evidence="11 12" id="KW-0143">Chaperone</keyword>
<evidence type="ECO:0000256" key="11">
    <source>
        <dbReference type="ARBA" id="ARBA00023186"/>
    </source>
</evidence>
<comment type="subcellular location">
    <subcellularLocation>
        <location evidence="1 12">Mitochondrion inner membrane</location>
        <topology evidence="1 12">Peripheral membrane protein</topology>
        <orientation evidence="1 12">Intermembrane side</orientation>
    </subcellularLocation>
</comment>
<evidence type="ECO:0000259" key="13">
    <source>
        <dbReference type="Pfam" id="PF02953"/>
    </source>
</evidence>
<keyword evidence="15" id="KW-1185">Reference proteome</keyword>
<accession>A0A084QIV2</accession>
<dbReference type="Pfam" id="PF02953">
    <property type="entry name" value="zf-Tim10_DDP"/>
    <property type="match status" value="1"/>
</dbReference>
<protein>
    <recommendedName>
        <fullName evidence="12">Mitochondrial import inner membrane translocase subunit</fullName>
    </recommendedName>
</protein>
<keyword evidence="4" id="KW-0479">Metal-binding</keyword>
<dbReference type="FunCoup" id="A0A084QIV2">
    <property type="interactions" value="620"/>
</dbReference>
<dbReference type="HOGENOM" id="CLU_162151_1_0_1"/>
<reference evidence="14 15" key="1">
    <citation type="journal article" date="2014" name="BMC Genomics">
        <title>Comparative genome sequencing reveals chemotype-specific gene clusters in the toxigenic black mold Stachybotrys.</title>
        <authorList>
            <person name="Semeiks J."/>
            <person name="Borek D."/>
            <person name="Otwinowski Z."/>
            <person name="Grishin N.V."/>
        </authorList>
    </citation>
    <scope>NUCLEOTIDE SEQUENCE [LARGE SCALE GENOMIC DNA]</scope>
    <source>
        <strain evidence="14 15">IBT 40285</strain>
    </source>
</reference>
<dbReference type="SUPFAM" id="SSF144122">
    <property type="entry name" value="Tim10-like"/>
    <property type="match status" value="1"/>
</dbReference>
<dbReference type="GO" id="GO:0042719">
    <property type="term" value="C:mitochondrial intermembrane space chaperone complex"/>
    <property type="evidence" value="ECO:0007669"/>
    <property type="project" value="EnsemblFungi"/>
</dbReference>
<dbReference type="PANTHER" id="PTHR11038">
    <property type="entry name" value="MITOCHONDRIAL IMPORT INNER MEMBRANE TRANSLOCASE SUBUNIT TIM10"/>
    <property type="match status" value="1"/>
</dbReference>
<comment type="subunit">
    <text evidence="12">Heterohexamer.</text>
</comment>
<feature type="domain" description="Tim10-like" evidence="13">
    <location>
        <begin position="55"/>
        <end position="101"/>
    </location>
</feature>
<dbReference type="EMBL" id="KL660713">
    <property type="protein sequence ID" value="KFA63887.1"/>
    <property type="molecule type" value="Genomic_DNA"/>
</dbReference>
<gene>
    <name evidence="14" type="ORF">S40285_06809</name>
</gene>
<sequence length="118" mass="13197">MSFFGMGRPQLTSEEKVAQVEGEMRMMADSYNRSRAVGRVLKEGLWADMLDEYSLQRSCQAKCIPTDYREESLNKGESVCIDRCVAKFLDASMKISEIMQQQSQAQNGAGATARPGLF</sequence>
<dbReference type="PANTHER" id="PTHR11038:SF16">
    <property type="entry name" value="MITOCHONDRIAL IMPORT INNER MEMBRANE TRANSLOCASE SUBUNIT TIM10"/>
    <property type="match status" value="1"/>
</dbReference>
<keyword evidence="7 12" id="KW-0653">Protein transport</keyword>
<evidence type="ECO:0000256" key="7">
    <source>
        <dbReference type="ARBA" id="ARBA00022927"/>
    </source>
</evidence>
<evidence type="ECO:0000313" key="14">
    <source>
        <dbReference type="EMBL" id="KFA63887.1"/>
    </source>
</evidence>
<evidence type="ECO:0000313" key="15">
    <source>
        <dbReference type="Proteomes" id="UP000028524"/>
    </source>
</evidence>
<dbReference type="InterPro" id="IPR035427">
    <property type="entry name" value="Tim10-like_dom_sf"/>
</dbReference>
<name>A0A084QIV2_STAC4</name>
<organism evidence="14 15">
    <name type="scientific">Stachybotrys chlorohalonatus (strain IBT 40285)</name>
    <dbReference type="NCBI Taxonomy" id="1283841"/>
    <lineage>
        <taxon>Eukaryota</taxon>
        <taxon>Fungi</taxon>
        <taxon>Dikarya</taxon>
        <taxon>Ascomycota</taxon>
        <taxon>Pezizomycotina</taxon>
        <taxon>Sordariomycetes</taxon>
        <taxon>Hypocreomycetidae</taxon>
        <taxon>Hypocreales</taxon>
        <taxon>Stachybotryaceae</taxon>
        <taxon>Stachybotrys</taxon>
    </lineage>
</organism>
<comment type="similarity">
    <text evidence="2 12">Belongs to the small Tim family.</text>
</comment>
<dbReference type="InParanoid" id="A0A084QIV2"/>
<dbReference type="GO" id="GO:0045039">
    <property type="term" value="P:protein insertion into mitochondrial inner membrane"/>
    <property type="evidence" value="ECO:0007669"/>
    <property type="project" value="EnsemblFungi"/>
</dbReference>
<keyword evidence="5 12" id="KW-0472">Membrane</keyword>
<evidence type="ECO:0000256" key="8">
    <source>
        <dbReference type="ARBA" id="ARBA00023010"/>
    </source>
</evidence>
<dbReference type="InterPro" id="IPR004217">
    <property type="entry name" value="Tim10-like"/>
</dbReference>
<dbReference type="OMA" id="YLAPWHF"/>
<evidence type="ECO:0000256" key="1">
    <source>
        <dbReference type="ARBA" id="ARBA00004137"/>
    </source>
</evidence>
<dbReference type="Proteomes" id="UP000028524">
    <property type="component" value="Unassembled WGS sequence"/>
</dbReference>
<dbReference type="Gene3D" id="1.10.287.810">
    <property type="entry name" value="Mitochondrial import inner membrane translocase subunit tim13 like domains"/>
    <property type="match status" value="1"/>
</dbReference>
<keyword evidence="5 12" id="KW-0999">Mitochondrion inner membrane</keyword>
<evidence type="ECO:0000256" key="12">
    <source>
        <dbReference type="RuleBase" id="RU367043"/>
    </source>
</evidence>
<dbReference type="GO" id="GO:0015031">
    <property type="term" value="P:protein transport"/>
    <property type="evidence" value="ECO:0007669"/>
    <property type="project" value="UniProtKB-KW"/>
</dbReference>